<dbReference type="SUPFAM" id="SSF51182">
    <property type="entry name" value="RmlC-like cupins"/>
    <property type="match status" value="1"/>
</dbReference>
<keyword evidence="5" id="KW-1185">Reference proteome</keyword>
<dbReference type="Pfam" id="PF07883">
    <property type="entry name" value="Cupin_2"/>
    <property type="match status" value="1"/>
</dbReference>
<evidence type="ECO:0000313" key="5">
    <source>
        <dbReference type="Proteomes" id="UP000266262"/>
    </source>
</evidence>
<dbReference type="STRING" id="39950.BCB69_05105"/>
<evidence type="ECO:0000259" key="1">
    <source>
        <dbReference type="Pfam" id="PF07883"/>
    </source>
</evidence>
<dbReference type="Gene3D" id="2.60.120.10">
    <property type="entry name" value="Jelly Rolls"/>
    <property type="match status" value="1"/>
</dbReference>
<dbReference type="InterPro" id="IPR013096">
    <property type="entry name" value="Cupin_2"/>
</dbReference>
<accession>A0A1B3WEI3</accession>
<dbReference type="CDD" id="cd02222">
    <property type="entry name" value="cupin_TM1459-like"/>
    <property type="match status" value="1"/>
</dbReference>
<sequence length="147" mass="16846">MIRKFQSNPTGWDGVESHVYKENSGTFSNVTKQILFDNQGDLPIQFRYFEVENGGYSSLEHHKHMHIVVIFKGKGHALLGDSIQEVSVGDFIVIEPWKFHQFRADMGEKLGFFCIVNTKRDTPVYPTRQDMENFLKNSGIAAFMGNK</sequence>
<evidence type="ECO:0000313" key="4">
    <source>
        <dbReference type="Proteomes" id="UP000094757"/>
    </source>
</evidence>
<reference evidence="4" key="1">
    <citation type="submission" date="2016-08" db="EMBL/GenBank/DDBJ databases">
        <authorList>
            <person name="Holder M.E."/>
            <person name="Ajami N.J."/>
            <person name="Petrosino J.F."/>
        </authorList>
    </citation>
    <scope>NUCLEOTIDE SEQUENCE [LARGE SCALE GENOMIC DNA]</scope>
    <source>
        <strain evidence="4">F0677</strain>
    </source>
</reference>
<gene>
    <name evidence="2" type="ORF">BCB69_05105</name>
    <name evidence="3" type="ORF">DX915_04295</name>
</gene>
<dbReference type="Proteomes" id="UP000266262">
    <property type="component" value="Unassembled WGS sequence"/>
</dbReference>
<dbReference type="InterPro" id="IPR014710">
    <property type="entry name" value="RmlC-like_jellyroll"/>
</dbReference>
<organism evidence="2 4">
    <name type="scientific">Dialister pneumosintes</name>
    <dbReference type="NCBI Taxonomy" id="39950"/>
    <lineage>
        <taxon>Bacteria</taxon>
        <taxon>Bacillati</taxon>
        <taxon>Bacillota</taxon>
        <taxon>Negativicutes</taxon>
        <taxon>Veillonellales</taxon>
        <taxon>Veillonellaceae</taxon>
        <taxon>Dialister</taxon>
    </lineage>
</organism>
<evidence type="ECO:0000313" key="3">
    <source>
        <dbReference type="EMBL" id="RID94725.1"/>
    </source>
</evidence>
<dbReference type="AlphaFoldDB" id="A0A1B3WEI3"/>
<dbReference type="RefSeq" id="WP_069177197.1">
    <property type="nucleotide sequence ID" value="NZ_CP017037.1"/>
</dbReference>
<reference evidence="2" key="2">
    <citation type="submission" date="2016-08" db="EMBL/GenBank/DDBJ databases">
        <authorList>
            <person name="Seilhamer J.J."/>
        </authorList>
    </citation>
    <scope>NUCLEOTIDE SEQUENCE [LARGE SCALE GENOMIC DNA]</scope>
    <source>
        <strain evidence="2">F0677</strain>
    </source>
</reference>
<evidence type="ECO:0000313" key="2">
    <source>
        <dbReference type="EMBL" id="AOH39378.1"/>
    </source>
</evidence>
<reference evidence="3 5" key="3">
    <citation type="submission" date="2018-08" db="EMBL/GenBank/DDBJ databases">
        <title>Draft genome sequence of Dialister pneumosintes KCOM 1685.</title>
        <authorList>
            <person name="Kook J.-K."/>
            <person name="Park S.-N."/>
            <person name="Lim Y.K."/>
        </authorList>
    </citation>
    <scope>NUCLEOTIDE SEQUENCE [LARGE SCALE GENOMIC DNA]</scope>
    <source>
        <strain evidence="3 5">KCOM 1685</strain>
    </source>
</reference>
<name>A0A1B3WEI3_9FIRM</name>
<feature type="domain" description="Cupin type-2" evidence="1">
    <location>
        <begin position="48"/>
        <end position="115"/>
    </location>
</feature>
<dbReference type="KEGG" id="dpn:BCB69_05105"/>
<protein>
    <submittedName>
        <fullName evidence="2 3">Cupin</fullName>
    </submittedName>
</protein>
<dbReference type="OrthoDB" id="1551122at2"/>
<dbReference type="EMBL" id="QWKU01000001">
    <property type="protein sequence ID" value="RID94725.1"/>
    <property type="molecule type" value="Genomic_DNA"/>
</dbReference>
<dbReference type="EMBL" id="CP017037">
    <property type="protein sequence ID" value="AOH39378.1"/>
    <property type="molecule type" value="Genomic_DNA"/>
</dbReference>
<dbReference type="InterPro" id="IPR011051">
    <property type="entry name" value="RmlC_Cupin_sf"/>
</dbReference>
<dbReference type="Proteomes" id="UP000094757">
    <property type="component" value="Chromosome"/>
</dbReference>
<proteinExistence type="predicted"/>